<dbReference type="InterPro" id="IPR035906">
    <property type="entry name" value="MetI-like_sf"/>
</dbReference>
<dbReference type="AlphaFoldDB" id="A0A098S7F5"/>
<proteinExistence type="inferred from homology"/>
<dbReference type="Gene3D" id="1.10.3720.10">
    <property type="entry name" value="MetI-like"/>
    <property type="match status" value="1"/>
</dbReference>
<dbReference type="STRING" id="1524460.IX84_11550"/>
<evidence type="ECO:0000256" key="11">
    <source>
        <dbReference type="RuleBase" id="RU365097"/>
    </source>
</evidence>
<evidence type="ECO:0000256" key="6">
    <source>
        <dbReference type="ARBA" id="ARBA00022505"/>
    </source>
</evidence>
<reference evidence="13 14" key="1">
    <citation type="journal article" date="2014" name="Int. J. Syst. Evol. Microbiol.">
        <title>Phaeodactylibacter xiamenensis gen. nov., sp. nov., a member of the family Saprospiraceae isolated from the marine alga Phaeodactylum tricornutum.</title>
        <authorList>
            <person name="Chen Z.Jr."/>
            <person name="Lei X."/>
            <person name="Lai Q."/>
            <person name="Li Y."/>
            <person name="Zhang B."/>
            <person name="Zhang J."/>
            <person name="Zhang H."/>
            <person name="Yang L."/>
            <person name="Zheng W."/>
            <person name="Tian Y."/>
            <person name="Yu Z."/>
            <person name="Xu H.Jr."/>
            <person name="Zheng T."/>
        </authorList>
    </citation>
    <scope>NUCLEOTIDE SEQUENCE [LARGE SCALE GENOMIC DNA]</scope>
    <source>
        <strain evidence="13 14">KD52</strain>
    </source>
</reference>
<dbReference type="CDD" id="cd06261">
    <property type="entry name" value="TM_PBP2"/>
    <property type="match status" value="1"/>
</dbReference>
<gene>
    <name evidence="13" type="ORF">IX84_11550</name>
</gene>
<dbReference type="Pfam" id="PF00528">
    <property type="entry name" value="BPD_transp_1"/>
    <property type="match status" value="1"/>
</dbReference>
<dbReference type="PROSITE" id="PS50928">
    <property type="entry name" value="ABC_TM1"/>
    <property type="match status" value="1"/>
</dbReference>
<evidence type="ECO:0000256" key="10">
    <source>
        <dbReference type="RuleBase" id="RU363032"/>
    </source>
</evidence>
<evidence type="ECO:0000256" key="5">
    <source>
        <dbReference type="ARBA" id="ARBA00022475"/>
    </source>
</evidence>
<dbReference type="RefSeq" id="WP_044220178.1">
    <property type="nucleotide sequence ID" value="NZ_JBKAGJ010000037.1"/>
</dbReference>
<keyword evidence="4 10" id="KW-0813">Transport</keyword>
<keyword evidence="9 10" id="KW-0472">Membrane</keyword>
<comment type="caution">
    <text evidence="13">The sequence shown here is derived from an EMBL/GenBank/DDBJ whole genome shotgun (WGS) entry which is preliminary data.</text>
</comment>
<evidence type="ECO:0000313" key="13">
    <source>
        <dbReference type="EMBL" id="KGE88025.1"/>
    </source>
</evidence>
<feature type="transmembrane region" description="Helical" evidence="10">
    <location>
        <begin position="12"/>
        <end position="35"/>
    </location>
</feature>
<dbReference type="InterPro" id="IPR011867">
    <property type="entry name" value="ModB_ABC"/>
</dbReference>
<evidence type="ECO:0000256" key="4">
    <source>
        <dbReference type="ARBA" id="ARBA00022448"/>
    </source>
</evidence>
<dbReference type="NCBIfam" id="TIGR02141">
    <property type="entry name" value="modB_ABC"/>
    <property type="match status" value="1"/>
</dbReference>
<comment type="subcellular location">
    <subcellularLocation>
        <location evidence="2 10">Cell membrane</location>
        <topology evidence="2 10">Multi-pass membrane protein</topology>
    </subcellularLocation>
</comment>
<keyword evidence="5 11" id="KW-1003">Cell membrane</keyword>
<feature type="transmembrane region" description="Helical" evidence="10">
    <location>
        <begin position="146"/>
        <end position="168"/>
    </location>
</feature>
<organism evidence="13 14">
    <name type="scientific">Phaeodactylibacter xiamenensis</name>
    <dbReference type="NCBI Taxonomy" id="1524460"/>
    <lineage>
        <taxon>Bacteria</taxon>
        <taxon>Pseudomonadati</taxon>
        <taxon>Bacteroidota</taxon>
        <taxon>Saprospiria</taxon>
        <taxon>Saprospirales</taxon>
        <taxon>Haliscomenobacteraceae</taxon>
        <taxon>Phaeodactylibacter</taxon>
    </lineage>
</organism>
<dbReference type="Proteomes" id="UP000029736">
    <property type="component" value="Unassembled WGS sequence"/>
</dbReference>
<evidence type="ECO:0000256" key="2">
    <source>
        <dbReference type="ARBA" id="ARBA00004651"/>
    </source>
</evidence>
<dbReference type="PANTHER" id="PTHR30183:SF8">
    <property type="entry name" value="MOLYBDENUM TRANSPORT SYSTEM PERMEASE"/>
    <property type="match status" value="1"/>
</dbReference>
<dbReference type="GO" id="GO:0005886">
    <property type="term" value="C:plasma membrane"/>
    <property type="evidence" value="ECO:0007669"/>
    <property type="project" value="UniProtKB-SubCell"/>
</dbReference>
<feature type="transmembrane region" description="Helical" evidence="10">
    <location>
        <begin position="198"/>
        <end position="216"/>
    </location>
</feature>
<keyword evidence="14" id="KW-1185">Reference proteome</keyword>
<evidence type="ECO:0000256" key="8">
    <source>
        <dbReference type="ARBA" id="ARBA00022989"/>
    </source>
</evidence>
<evidence type="ECO:0000259" key="12">
    <source>
        <dbReference type="PROSITE" id="PS50928"/>
    </source>
</evidence>
<dbReference type="PANTHER" id="PTHR30183">
    <property type="entry name" value="MOLYBDENUM TRANSPORT SYSTEM PERMEASE PROTEIN MODB"/>
    <property type="match status" value="1"/>
</dbReference>
<feature type="transmembrane region" description="Helical" evidence="10">
    <location>
        <begin position="86"/>
        <end position="106"/>
    </location>
</feature>
<evidence type="ECO:0000313" key="14">
    <source>
        <dbReference type="Proteomes" id="UP000029736"/>
    </source>
</evidence>
<keyword evidence="8 10" id="KW-1133">Transmembrane helix</keyword>
<feature type="domain" description="ABC transmembrane type-1" evidence="12">
    <location>
        <begin position="9"/>
        <end position="213"/>
    </location>
</feature>
<evidence type="ECO:0000256" key="7">
    <source>
        <dbReference type="ARBA" id="ARBA00022692"/>
    </source>
</evidence>
<comment type="similarity">
    <text evidence="3 11">Belongs to the binding-protein-dependent transport system permease family. CysTW subfamily.</text>
</comment>
<comment type="function">
    <text evidence="1 11">Part of the binding-protein-dependent transport system for molybdenum; probably responsible for the translocation of the substrate across the membrane.</text>
</comment>
<protein>
    <recommendedName>
        <fullName evidence="11">Molybdenum transport system permease</fullName>
    </recommendedName>
</protein>
<dbReference type="OrthoDB" id="9795403at2"/>
<dbReference type="EMBL" id="JPOS01000026">
    <property type="protein sequence ID" value="KGE88025.1"/>
    <property type="molecule type" value="Genomic_DNA"/>
</dbReference>
<name>A0A098S7F5_9BACT</name>
<dbReference type="SUPFAM" id="SSF161098">
    <property type="entry name" value="MetI-like"/>
    <property type="match status" value="1"/>
</dbReference>
<sequence length="224" mass="24519">MDSGFAQTLLLTFQLAAVTTVLLLFIGVPLAFLLSRTQSRFKPILEALISMPLVLPPTVLGFYLLLAFSPRSALGNWLVETANIRLVFSFAGLVIGSLIYSLPFMVQPIQSGFESLPKHLREASYSLGKSVWQTLLRVELPNIKPAVLTGIVLAFAHTVGEFGVILMIGGNIPGETRVASIAIYDEVEALNYGMANQYALVLVLFAFTILALVYTINRRMLRTA</sequence>
<keyword evidence="6 11" id="KW-0500">Molybdenum</keyword>
<evidence type="ECO:0000256" key="3">
    <source>
        <dbReference type="ARBA" id="ARBA00007069"/>
    </source>
</evidence>
<evidence type="ECO:0000256" key="1">
    <source>
        <dbReference type="ARBA" id="ARBA00002949"/>
    </source>
</evidence>
<evidence type="ECO:0000256" key="9">
    <source>
        <dbReference type="ARBA" id="ARBA00023136"/>
    </source>
</evidence>
<dbReference type="InterPro" id="IPR000515">
    <property type="entry name" value="MetI-like"/>
</dbReference>
<accession>A0A098S7F5</accession>
<feature type="transmembrane region" description="Helical" evidence="10">
    <location>
        <begin position="47"/>
        <end position="66"/>
    </location>
</feature>
<dbReference type="GO" id="GO:0015098">
    <property type="term" value="F:molybdate ion transmembrane transporter activity"/>
    <property type="evidence" value="ECO:0007669"/>
    <property type="project" value="UniProtKB-UniRule"/>
</dbReference>
<keyword evidence="7 10" id="KW-0812">Transmembrane</keyword>